<reference evidence="1 2" key="1">
    <citation type="submission" date="2013-11" db="EMBL/GenBank/DDBJ databases">
        <title>Opisthorchis viverrini - life in the bile duct.</title>
        <authorList>
            <person name="Young N.D."/>
            <person name="Nagarajan N."/>
            <person name="Lin S.J."/>
            <person name="Korhonen P.K."/>
            <person name="Jex A.R."/>
            <person name="Hall R.S."/>
            <person name="Safavi-Hemami H."/>
            <person name="Kaewkong W."/>
            <person name="Bertrand D."/>
            <person name="Gao S."/>
            <person name="Seet Q."/>
            <person name="Wongkham S."/>
            <person name="Teh B.T."/>
            <person name="Wongkham C."/>
            <person name="Intapan P.M."/>
            <person name="Maleewong W."/>
            <person name="Yang X."/>
            <person name="Hu M."/>
            <person name="Wang Z."/>
            <person name="Hofmann A."/>
            <person name="Sternberg P.W."/>
            <person name="Tan P."/>
            <person name="Wang J."/>
            <person name="Gasser R.B."/>
        </authorList>
    </citation>
    <scope>NUCLEOTIDE SEQUENCE [LARGE SCALE GENOMIC DNA]</scope>
</reference>
<dbReference type="Proteomes" id="UP000054324">
    <property type="component" value="Unassembled WGS sequence"/>
</dbReference>
<evidence type="ECO:0000313" key="2">
    <source>
        <dbReference type="Proteomes" id="UP000054324"/>
    </source>
</evidence>
<accession>A0A075ADY3</accession>
<evidence type="ECO:0000313" key="1">
    <source>
        <dbReference type="EMBL" id="KER26374.1"/>
    </source>
</evidence>
<dbReference type="STRING" id="6198.A0A075ADY3"/>
<proteinExistence type="predicted"/>
<dbReference type="EMBL" id="KL596749">
    <property type="protein sequence ID" value="KER26374.1"/>
    <property type="molecule type" value="Genomic_DNA"/>
</dbReference>
<dbReference type="OrthoDB" id="10467470at2759"/>
<dbReference type="CTD" id="20320540"/>
<keyword evidence="2" id="KW-1185">Reference proteome</keyword>
<dbReference type="RefSeq" id="XP_009169863.1">
    <property type="nucleotide sequence ID" value="XM_009171599.1"/>
</dbReference>
<sequence length="90" mass="9700">MLQSFFVIQSGPVDVEAPFRCLASIPPEESTRAEILPGCSSLDRESRKAGVGFEPRTFRLGQPGSIPVLMLPSGGMAARHRKGATAEHYT</sequence>
<dbReference type="KEGG" id="ovi:T265_06358"/>
<organism evidence="1 2">
    <name type="scientific">Opisthorchis viverrini</name>
    <name type="common">Southeast Asian liver fluke</name>
    <dbReference type="NCBI Taxonomy" id="6198"/>
    <lineage>
        <taxon>Eukaryota</taxon>
        <taxon>Metazoa</taxon>
        <taxon>Spiralia</taxon>
        <taxon>Lophotrochozoa</taxon>
        <taxon>Platyhelminthes</taxon>
        <taxon>Trematoda</taxon>
        <taxon>Digenea</taxon>
        <taxon>Opisthorchiida</taxon>
        <taxon>Opisthorchiata</taxon>
        <taxon>Opisthorchiidae</taxon>
        <taxon>Opisthorchis</taxon>
    </lineage>
</organism>
<dbReference type="GeneID" id="20320540"/>
<dbReference type="AlphaFoldDB" id="A0A075ADY3"/>
<name>A0A075ADY3_OPIVI</name>
<gene>
    <name evidence="1" type="ORF">T265_06358</name>
</gene>
<protein>
    <submittedName>
        <fullName evidence="1">Uncharacterized protein</fullName>
    </submittedName>
</protein>